<dbReference type="InterPro" id="IPR005754">
    <property type="entry name" value="Sortase"/>
</dbReference>
<dbReference type="InterPro" id="IPR023365">
    <property type="entry name" value="Sortase_dom-sf"/>
</dbReference>
<evidence type="ECO:0000313" key="5">
    <source>
        <dbReference type="EMBL" id="MBB2976542.1"/>
    </source>
</evidence>
<keyword evidence="4" id="KW-0472">Membrane</keyword>
<dbReference type="EMBL" id="JACHWQ010000006">
    <property type="protein sequence ID" value="MBB2976542.1"/>
    <property type="molecule type" value="Genomic_DNA"/>
</dbReference>
<keyword evidence="4" id="KW-0812">Transmembrane</keyword>
<dbReference type="GO" id="GO:0016787">
    <property type="term" value="F:hydrolase activity"/>
    <property type="evidence" value="ECO:0007669"/>
    <property type="project" value="UniProtKB-KW"/>
</dbReference>
<dbReference type="Pfam" id="PF04203">
    <property type="entry name" value="Sortase"/>
    <property type="match status" value="1"/>
</dbReference>
<keyword evidence="1 5" id="KW-0378">Hydrolase</keyword>
<keyword evidence="4" id="KW-1133">Transmembrane helix</keyword>
<evidence type="ECO:0000256" key="2">
    <source>
        <dbReference type="PIRSR" id="PIRSR605754-1"/>
    </source>
</evidence>
<dbReference type="InterPro" id="IPR042003">
    <property type="entry name" value="Sortase_E"/>
</dbReference>
<name>A0A7W4V469_9MICO</name>
<keyword evidence="6" id="KW-1185">Reference proteome</keyword>
<evidence type="ECO:0000256" key="4">
    <source>
        <dbReference type="SAM" id="Phobius"/>
    </source>
</evidence>
<feature type="active site" description="Proton donor/acceptor" evidence="2">
    <location>
        <position position="162"/>
    </location>
</feature>
<protein>
    <submittedName>
        <fullName evidence="5">Sortase A</fullName>
        <ecNumber evidence="5">3.4.22.70</ecNumber>
    </submittedName>
</protein>
<organism evidence="5 6">
    <name type="scientific">Microbacterium endophyticum</name>
    <dbReference type="NCBI Taxonomy" id="1526412"/>
    <lineage>
        <taxon>Bacteria</taxon>
        <taxon>Bacillati</taxon>
        <taxon>Actinomycetota</taxon>
        <taxon>Actinomycetes</taxon>
        <taxon>Micrococcales</taxon>
        <taxon>Microbacteriaceae</taxon>
        <taxon>Microbacterium</taxon>
    </lineage>
</organism>
<feature type="active site" description="Acyl-thioester intermediate" evidence="2">
    <location>
        <position position="230"/>
    </location>
</feature>
<reference evidence="5 6" key="1">
    <citation type="submission" date="2020-08" db="EMBL/GenBank/DDBJ databases">
        <title>Sequencing the genomes of 1000 actinobacteria strains.</title>
        <authorList>
            <person name="Klenk H.-P."/>
        </authorList>
    </citation>
    <scope>NUCLEOTIDE SEQUENCE [LARGE SCALE GENOMIC DNA]</scope>
    <source>
        <strain evidence="5 6">DSM 27099</strain>
    </source>
</reference>
<proteinExistence type="predicted"/>
<dbReference type="CDD" id="cd05830">
    <property type="entry name" value="Sortase_E"/>
    <property type="match status" value="1"/>
</dbReference>
<dbReference type="NCBIfam" id="NF033747">
    <property type="entry name" value="class_E_sortase"/>
    <property type="match status" value="1"/>
</dbReference>
<comment type="caution">
    <text evidence="5">The sequence shown here is derived from an EMBL/GenBank/DDBJ whole genome shotgun (WGS) entry which is preliminary data.</text>
</comment>
<feature type="region of interest" description="Disordered" evidence="3">
    <location>
        <begin position="68"/>
        <end position="94"/>
    </location>
</feature>
<dbReference type="SUPFAM" id="SSF63817">
    <property type="entry name" value="Sortase"/>
    <property type="match status" value="1"/>
</dbReference>
<evidence type="ECO:0000313" key="6">
    <source>
        <dbReference type="Proteomes" id="UP000529310"/>
    </source>
</evidence>
<dbReference type="EC" id="3.4.22.70" evidence="5"/>
<gene>
    <name evidence="5" type="ORF">FHX49_002117</name>
</gene>
<feature type="compositionally biased region" description="Low complexity" evidence="3">
    <location>
        <begin position="79"/>
        <end position="94"/>
    </location>
</feature>
<dbReference type="RefSeq" id="WP_165140585.1">
    <property type="nucleotide sequence ID" value="NZ_CP049255.1"/>
</dbReference>
<accession>A0A7W4V469</accession>
<dbReference type="Proteomes" id="UP000529310">
    <property type="component" value="Unassembled WGS sequence"/>
</dbReference>
<sequence>MTDVENAPLRRDRTRPSTRRPRRRTSVLGVIGELFITVGLIALLYVAWQMWIGDLIYGAEASTEAQNLSEQWQQDYEESSPVSPSPSETAEAPVTTVDPVVLPIAADAETFGTIYVPRFGSDYAYEVAGGVTRARTLDTVRVGHYSDTPMPGAVGNVSLAGHRTTYGAPFNQIADLHVGDAIVIEVPEGWYTYRFRTLEYVTPDSSDVLLPVPQQEGVEANGRYLTMTSCSPMYNLTERIIAYSVFESFTPRSAGAPASLTEGIS</sequence>
<dbReference type="InterPro" id="IPR053465">
    <property type="entry name" value="Sortase_Class_E"/>
</dbReference>
<dbReference type="AlphaFoldDB" id="A0A7W4V469"/>
<evidence type="ECO:0000256" key="3">
    <source>
        <dbReference type="SAM" id="MobiDB-lite"/>
    </source>
</evidence>
<feature type="transmembrane region" description="Helical" evidence="4">
    <location>
        <begin position="27"/>
        <end position="48"/>
    </location>
</feature>
<dbReference type="Gene3D" id="2.40.260.10">
    <property type="entry name" value="Sortase"/>
    <property type="match status" value="1"/>
</dbReference>
<evidence type="ECO:0000256" key="1">
    <source>
        <dbReference type="ARBA" id="ARBA00022801"/>
    </source>
</evidence>
<feature type="region of interest" description="Disordered" evidence="3">
    <location>
        <begin position="1"/>
        <end position="22"/>
    </location>
</feature>